<comment type="caution">
    <text evidence="1">The sequence shown here is derived from an EMBL/GenBank/DDBJ whole genome shotgun (WGS) entry which is preliminary data.</text>
</comment>
<evidence type="ECO:0000313" key="1">
    <source>
        <dbReference type="EMBL" id="MCP2313380.1"/>
    </source>
</evidence>
<feature type="non-terminal residue" evidence="1">
    <location>
        <position position="27"/>
    </location>
</feature>
<organism evidence="1 2">
    <name type="scientific">Kitasatospora paracochleata</name>
    <dbReference type="NCBI Taxonomy" id="58354"/>
    <lineage>
        <taxon>Bacteria</taxon>
        <taxon>Bacillati</taxon>
        <taxon>Actinomycetota</taxon>
        <taxon>Actinomycetes</taxon>
        <taxon>Kitasatosporales</taxon>
        <taxon>Streptomycetaceae</taxon>
        <taxon>Kitasatospora</taxon>
    </lineage>
</organism>
<keyword evidence="2" id="KW-1185">Reference proteome</keyword>
<reference evidence="1 2" key="1">
    <citation type="submission" date="2022-06" db="EMBL/GenBank/DDBJ databases">
        <title>Sequencing the genomes of 1000 actinobacteria strains.</title>
        <authorList>
            <person name="Klenk H.-P."/>
        </authorList>
    </citation>
    <scope>NUCLEOTIDE SEQUENCE [LARGE SCALE GENOMIC DNA]</scope>
    <source>
        <strain evidence="1 2">DSM 41656</strain>
    </source>
</reference>
<accession>A0ABT1J7G7</accession>
<dbReference type="EMBL" id="JAMZDX010000006">
    <property type="protein sequence ID" value="MCP2313380.1"/>
    <property type="molecule type" value="Genomic_DNA"/>
</dbReference>
<proteinExistence type="predicted"/>
<protein>
    <submittedName>
        <fullName evidence="1">Uncharacterized protein</fullName>
    </submittedName>
</protein>
<name>A0ABT1J7G7_9ACTN</name>
<evidence type="ECO:0000313" key="2">
    <source>
        <dbReference type="Proteomes" id="UP001206483"/>
    </source>
</evidence>
<sequence>MIGISGPVFRPGDDGYDTERTGYNLAL</sequence>
<gene>
    <name evidence="1" type="ORF">FHR36_006561</name>
</gene>
<dbReference type="Proteomes" id="UP001206483">
    <property type="component" value="Unassembled WGS sequence"/>
</dbReference>